<reference evidence="1" key="1">
    <citation type="submission" date="2014-09" db="EMBL/GenBank/DDBJ databases">
        <authorList>
            <person name="Magalhaes I.L.F."/>
            <person name="Oliveira U."/>
            <person name="Santos F.R."/>
            <person name="Vidigal T.H.D.A."/>
            <person name="Brescovit A.D."/>
            <person name="Santos A.J."/>
        </authorList>
    </citation>
    <scope>NUCLEOTIDE SEQUENCE</scope>
    <source>
        <tissue evidence="1">Shoot tissue taken approximately 20 cm above the soil surface</tissue>
    </source>
</reference>
<protein>
    <submittedName>
        <fullName evidence="1">Uncharacterized protein</fullName>
    </submittedName>
</protein>
<dbReference type="AlphaFoldDB" id="A0A0A9DTH9"/>
<accession>A0A0A9DTH9</accession>
<evidence type="ECO:0000313" key="1">
    <source>
        <dbReference type="EMBL" id="JAD91889.1"/>
    </source>
</evidence>
<name>A0A0A9DTH9_ARUDO</name>
<proteinExistence type="predicted"/>
<dbReference type="EMBL" id="GBRH01206006">
    <property type="protein sequence ID" value="JAD91889.1"/>
    <property type="molecule type" value="Transcribed_RNA"/>
</dbReference>
<sequence length="28" mass="2882">MSGLGLVAITSRVVPSGKISLEGKYSTM</sequence>
<reference evidence="1" key="2">
    <citation type="journal article" date="2015" name="Data Brief">
        <title>Shoot transcriptome of the giant reed, Arundo donax.</title>
        <authorList>
            <person name="Barrero R.A."/>
            <person name="Guerrero F.D."/>
            <person name="Moolhuijzen P."/>
            <person name="Goolsby J.A."/>
            <person name="Tidwell J."/>
            <person name="Bellgard S.E."/>
            <person name="Bellgard M.I."/>
        </authorList>
    </citation>
    <scope>NUCLEOTIDE SEQUENCE</scope>
    <source>
        <tissue evidence="1">Shoot tissue taken approximately 20 cm above the soil surface</tissue>
    </source>
</reference>
<organism evidence="1">
    <name type="scientific">Arundo donax</name>
    <name type="common">Giant reed</name>
    <name type="synonym">Donax arundinaceus</name>
    <dbReference type="NCBI Taxonomy" id="35708"/>
    <lineage>
        <taxon>Eukaryota</taxon>
        <taxon>Viridiplantae</taxon>
        <taxon>Streptophyta</taxon>
        <taxon>Embryophyta</taxon>
        <taxon>Tracheophyta</taxon>
        <taxon>Spermatophyta</taxon>
        <taxon>Magnoliopsida</taxon>
        <taxon>Liliopsida</taxon>
        <taxon>Poales</taxon>
        <taxon>Poaceae</taxon>
        <taxon>PACMAD clade</taxon>
        <taxon>Arundinoideae</taxon>
        <taxon>Arundineae</taxon>
        <taxon>Arundo</taxon>
    </lineage>
</organism>